<dbReference type="Proteomes" id="UP000265120">
    <property type="component" value="Chromosome 14"/>
</dbReference>
<keyword evidence="4" id="KW-1185">Reference proteome</keyword>
<dbReference type="AlphaFoldDB" id="A0A3P8UPV5"/>
<reference evidence="3" key="2">
    <citation type="submission" date="2025-08" db="UniProtKB">
        <authorList>
            <consortium name="Ensembl"/>
        </authorList>
    </citation>
    <scope>IDENTIFICATION</scope>
</reference>
<dbReference type="FunCoup" id="A0A3P8UPV5">
    <property type="interactions" value="670"/>
</dbReference>
<dbReference type="GeneTree" id="ENSGT00390000006707"/>
<evidence type="ECO:0000256" key="1">
    <source>
        <dbReference type="ARBA" id="ARBA00009952"/>
    </source>
</evidence>
<evidence type="ECO:0000313" key="3">
    <source>
        <dbReference type="Ensembl" id="ENSCSEP00000002726.1"/>
    </source>
</evidence>
<dbReference type="PANTHER" id="PTHR21096">
    <property type="entry name" value="PROTEIN FAM136A"/>
    <property type="match status" value="1"/>
</dbReference>
<dbReference type="GO" id="GO:0005737">
    <property type="term" value="C:cytoplasm"/>
    <property type="evidence" value="ECO:0007669"/>
    <property type="project" value="TreeGrafter"/>
</dbReference>
<dbReference type="InterPro" id="IPR008560">
    <property type="entry name" value="DUF842_euk"/>
</dbReference>
<sequence length="139" mass="16209">TMEASQERMQKMIEDMVNSLDKDYIRNMQRDMFRCSAKCFDRPTDSTGQIRECVERCQRPVVKAEQTVTEELDAFQNRLRRCTMQCSDKAKDLMDDGKNKSAAESLFNSCQATCLDDHVNLIPSMTRRIHENLQSFQQL</sequence>
<dbReference type="PANTHER" id="PTHR21096:SF0">
    <property type="entry name" value="PROTEIN FAM136A"/>
    <property type="match status" value="1"/>
</dbReference>
<evidence type="ECO:0000313" key="4">
    <source>
        <dbReference type="Proteomes" id="UP000265120"/>
    </source>
</evidence>
<dbReference type="OMA" id="EMEGCVV"/>
<comment type="similarity">
    <text evidence="1">Belongs to the FAM136 family.</text>
</comment>
<evidence type="ECO:0000256" key="2">
    <source>
        <dbReference type="ARBA" id="ARBA00017657"/>
    </source>
</evidence>
<dbReference type="Pfam" id="PF05811">
    <property type="entry name" value="DUF842"/>
    <property type="match status" value="1"/>
</dbReference>
<protein>
    <recommendedName>
        <fullName evidence="2">Protein FAM136A</fullName>
    </recommendedName>
</protein>
<dbReference type="Ensembl" id="ENSCSET00000002769.1">
    <property type="protein sequence ID" value="ENSCSEP00000002726.1"/>
    <property type="gene ID" value="ENSCSEG00000001808.1"/>
</dbReference>
<dbReference type="STRING" id="244447.ENSCSEP00000002726"/>
<dbReference type="InParanoid" id="A0A3P8UPV5"/>
<organism evidence="3 4">
    <name type="scientific">Cynoglossus semilaevis</name>
    <name type="common">Tongue sole</name>
    <dbReference type="NCBI Taxonomy" id="244447"/>
    <lineage>
        <taxon>Eukaryota</taxon>
        <taxon>Metazoa</taxon>
        <taxon>Chordata</taxon>
        <taxon>Craniata</taxon>
        <taxon>Vertebrata</taxon>
        <taxon>Euteleostomi</taxon>
        <taxon>Actinopterygii</taxon>
        <taxon>Neopterygii</taxon>
        <taxon>Teleostei</taxon>
        <taxon>Neoteleostei</taxon>
        <taxon>Acanthomorphata</taxon>
        <taxon>Carangaria</taxon>
        <taxon>Pleuronectiformes</taxon>
        <taxon>Pleuronectoidei</taxon>
        <taxon>Cynoglossidae</taxon>
        <taxon>Cynoglossinae</taxon>
        <taxon>Cynoglossus</taxon>
    </lineage>
</organism>
<reference evidence="3 4" key="1">
    <citation type="journal article" date="2014" name="Nat. Genet.">
        <title>Whole-genome sequence of a flatfish provides insights into ZW sex chromosome evolution and adaptation to a benthic lifestyle.</title>
        <authorList>
            <person name="Chen S."/>
            <person name="Zhang G."/>
            <person name="Shao C."/>
            <person name="Huang Q."/>
            <person name="Liu G."/>
            <person name="Zhang P."/>
            <person name="Song W."/>
            <person name="An N."/>
            <person name="Chalopin D."/>
            <person name="Volff J.N."/>
            <person name="Hong Y."/>
            <person name="Li Q."/>
            <person name="Sha Z."/>
            <person name="Zhou H."/>
            <person name="Xie M."/>
            <person name="Yu Q."/>
            <person name="Liu Y."/>
            <person name="Xiang H."/>
            <person name="Wang N."/>
            <person name="Wu K."/>
            <person name="Yang C."/>
            <person name="Zhou Q."/>
            <person name="Liao X."/>
            <person name="Yang L."/>
            <person name="Hu Q."/>
            <person name="Zhang J."/>
            <person name="Meng L."/>
            <person name="Jin L."/>
            <person name="Tian Y."/>
            <person name="Lian J."/>
            <person name="Yang J."/>
            <person name="Miao G."/>
            <person name="Liu S."/>
            <person name="Liang Z."/>
            <person name="Yan F."/>
            <person name="Li Y."/>
            <person name="Sun B."/>
            <person name="Zhang H."/>
            <person name="Zhang J."/>
            <person name="Zhu Y."/>
            <person name="Du M."/>
            <person name="Zhao Y."/>
            <person name="Schartl M."/>
            <person name="Tang Q."/>
            <person name="Wang J."/>
        </authorList>
    </citation>
    <scope>NUCLEOTIDE SEQUENCE</scope>
</reference>
<name>A0A3P8UPV5_CYNSE</name>
<reference evidence="3" key="3">
    <citation type="submission" date="2025-09" db="UniProtKB">
        <authorList>
            <consortium name="Ensembl"/>
        </authorList>
    </citation>
    <scope>IDENTIFICATION</scope>
</reference>
<accession>A0A3P8UPV5</accession>
<proteinExistence type="inferred from homology"/>